<gene>
    <name evidence="2 4 5" type="ORF">SRAE_1000112100</name>
</gene>
<evidence type="ECO:0000313" key="3">
    <source>
        <dbReference type="Proteomes" id="UP000035682"/>
    </source>
</evidence>
<evidence type="ECO:0000313" key="2">
    <source>
        <dbReference type="EMBL" id="CEF62854.1"/>
    </source>
</evidence>
<feature type="transmembrane region" description="Helical" evidence="1">
    <location>
        <begin position="12"/>
        <end position="31"/>
    </location>
</feature>
<evidence type="ECO:0000256" key="1">
    <source>
        <dbReference type="SAM" id="Phobius"/>
    </source>
</evidence>
<evidence type="ECO:0000313" key="4">
    <source>
        <dbReference type="WBParaSite" id="SRAE_1000112100.1"/>
    </source>
</evidence>
<dbReference type="Proteomes" id="UP000035682">
    <property type="component" value="Unplaced"/>
</dbReference>
<accession>A0A090L5T4</accession>
<evidence type="ECO:0000313" key="5">
    <source>
        <dbReference type="WormBase" id="SRAE_1000112100"/>
    </source>
</evidence>
<dbReference type="EMBL" id="LN609528">
    <property type="protein sequence ID" value="CEF62854.1"/>
    <property type="molecule type" value="Genomic_DNA"/>
</dbReference>
<reference evidence="4" key="2">
    <citation type="submission" date="2020-12" db="UniProtKB">
        <authorList>
            <consortium name="WormBaseParasite"/>
        </authorList>
    </citation>
    <scope>IDENTIFICATION</scope>
</reference>
<name>A0A090L5T4_STRRB</name>
<dbReference type="CTD" id="36375219"/>
<keyword evidence="1" id="KW-0812">Transmembrane</keyword>
<reference evidence="2 3" key="1">
    <citation type="submission" date="2014-09" db="EMBL/GenBank/DDBJ databases">
        <authorList>
            <person name="Martin A.A."/>
        </authorList>
    </citation>
    <scope>NUCLEOTIDE SEQUENCE</scope>
    <source>
        <strain evidence="3">ED321</strain>
        <strain evidence="2">ED321 Heterogonic</strain>
    </source>
</reference>
<keyword evidence="1" id="KW-1133">Transmembrane helix</keyword>
<keyword evidence="1" id="KW-0472">Membrane</keyword>
<dbReference type="RefSeq" id="XP_024502056.1">
    <property type="nucleotide sequence ID" value="XM_024648038.1"/>
</dbReference>
<dbReference type="WormBase" id="SRAE_1000112100">
    <property type="protein sequence ID" value="SRP08024"/>
    <property type="gene ID" value="WBGene00257724"/>
</dbReference>
<dbReference type="GeneID" id="36375219"/>
<dbReference type="AlphaFoldDB" id="A0A090L5T4"/>
<protein>
    <submittedName>
        <fullName evidence="2 4">Uncharacterized protein</fullName>
    </submittedName>
</protein>
<organism evidence="2">
    <name type="scientific">Strongyloides ratti</name>
    <name type="common">Parasitic roundworm</name>
    <dbReference type="NCBI Taxonomy" id="34506"/>
    <lineage>
        <taxon>Eukaryota</taxon>
        <taxon>Metazoa</taxon>
        <taxon>Ecdysozoa</taxon>
        <taxon>Nematoda</taxon>
        <taxon>Chromadorea</taxon>
        <taxon>Rhabditida</taxon>
        <taxon>Tylenchina</taxon>
        <taxon>Panagrolaimomorpha</taxon>
        <taxon>Strongyloidoidea</taxon>
        <taxon>Strongyloididae</taxon>
        <taxon>Strongyloides</taxon>
    </lineage>
</organism>
<sequence length="79" mass="8881">MIQMKRDALGILSGIIVLTPPIIVLIVLLTYQRDSIKVGKFNKYSKLNTVNSDAKKPENVNCSVTYLPDEEVSIELLKF</sequence>
<proteinExistence type="predicted"/>
<dbReference type="WBParaSite" id="SRAE_1000112100.1">
    <property type="protein sequence ID" value="SRAE_1000112100.1"/>
    <property type="gene ID" value="WBGene00257724"/>
</dbReference>
<keyword evidence="3" id="KW-1185">Reference proteome</keyword>